<dbReference type="EMBL" id="JOJR01000315">
    <property type="protein sequence ID" value="RCN39875.1"/>
    <property type="molecule type" value="Genomic_DNA"/>
</dbReference>
<dbReference type="STRING" id="29170.A0A368GA50"/>
<comment type="caution">
    <text evidence="1">The sequence shown here is derived from an EMBL/GenBank/DDBJ whole genome shotgun (WGS) entry which is preliminary data.</text>
</comment>
<organism evidence="1 2">
    <name type="scientific">Ancylostoma caninum</name>
    <name type="common">Dog hookworm</name>
    <dbReference type="NCBI Taxonomy" id="29170"/>
    <lineage>
        <taxon>Eukaryota</taxon>
        <taxon>Metazoa</taxon>
        <taxon>Ecdysozoa</taxon>
        <taxon>Nematoda</taxon>
        <taxon>Chromadorea</taxon>
        <taxon>Rhabditida</taxon>
        <taxon>Rhabditina</taxon>
        <taxon>Rhabditomorpha</taxon>
        <taxon>Strongyloidea</taxon>
        <taxon>Ancylostomatidae</taxon>
        <taxon>Ancylostomatinae</taxon>
        <taxon>Ancylostoma</taxon>
    </lineage>
</organism>
<dbReference type="InterPro" id="IPR005049">
    <property type="entry name" value="STL-like"/>
</dbReference>
<dbReference type="Proteomes" id="UP000252519">
    <property type="component" value="Unassembled WGS sequence"/>
</dbReference>
<protein>
    <submittedName>
        <fullName evidence="1">Uncharacterized protein</fullName>
    </submittedName>
</protein>
<evidence type="ECO:0000313" key="2">
    <source>
        <dbReference type="Proteomes" id="UP000252519"/>
    </source>
</evidence>
<accession>A0A368GA50</accession>
<keyword evidence="2" id="KW-1185">Reference proteome</keyword>
<evidence type="ECO:0000313" key="1">
    <source>
        <dbReference type="EMBL" id="RCN39875.1"/>
    </source>
</evidence>
<dbReference type="AlphaFoldDB" id="A0A368GA50"/>
<proteinExistence type="predicted"/>
<dbReference type="PANTHER" id="PTHR31362:SF0">
    <property type="entry name" value="EXOSTOSIN DOMAIN-CONTAINING PROTEIN-RELATED"/>
    <property type="match status" value="1"/>
</dbReference>
<sequence length="382" mass="44652">MLSHNRIRKNVGYIYAIKRGAKFIYDLDEDMEMSGTEFSLFDYEESVSGLLYSTKNDLPTRLFYEVLTFLDSWKCLHEQISMCMVTLADEFRLKGYWDKESTTIVRIWVDNLIPLGYNFPSIPKDGFDCQPTFDETSRDQNCRRANIHLPYSLRTGTNMSEEITAMMTSALEDLTNWCAQGNYSEPECIDKEQHQDELAPTNANNSVHHTHLNKVLVIINNHPRKKGIGMLQRLYQPYFGMTIFCGSYSPMEYRDEGEFLEIIHPFNYIHISRGELLQGYFFHYCLAKVKELRLQNVEGYFFTADDAIFHFWHALDLSEILFPVRSDFKTRKTDLAPNNSGRRAAERAVQLFTTKYKHNKRISKVLGCYQEGVRFSNFSFQN</sequence>
<dbReference type="Pfam" id="PF03385">
    <property type="entry name" value="STELLO"/>
    <property type="match status" value="1"/>
</dbReference>
<name>A0A368GA50_ANCCA</name>
<dbReference type="PANTHER" id="PTHR31362">
    <property type="entry name" value="GLYCOSYLTRANSFERASE STELLO1-RELATED"/>
    <property type="match status" value="1"/>
</dbReference>
<gene>
    <name evidence="1" type="ORF">ANCCAN_14185</name>
</gene>
<dbReference type="OrthoDB" id="10396398at2759"/>
<reference evidence="1 2" key="1">
    <citation type="submission" date="2014-10" db="EMBL/GenBank/DDBJ databases">
        <title>Draft genome of the hookworm Ancylostoma caninum.</title>
        <authorList>
            <person name="Mitreva M."/>
        </authorList>
    </citation>
    <scope>NUCLEOTIDE SEQUENCE [LARGE SCALE GENOMIC DNA]</scope>
    <source>
        <strain evidence="1 2">Baltimore</strain>
    </source>
</reference>